<dbReference type="InterPro" id="IPR000559">
    <property type="entry name" value="Formate_THF_ligase"/>
</dbReference>
<sequence length="323" mass="37091">MVQVGCEVGILPDELDLYGRKTAKVSLDILKRLDHVKNGKYVVVAGIICREYSFVNSVFKISLIIYFIKFSCYAFICGYPRHHTNTSRRGKSITTIGLVQALGAHLNKNVFACVRQPSQGPTFGIKGGYSQNSPNNYFLLDYAHKINKVQQLLENSFSCNEAFKNMHNCKIQKRRLARLGLPAVEDGNDLSESERKQFTRLDFDVNTITWNRVMDTNDRFLRGKMWILKICLIMIGNILKLTTKLHRIYMTFTFGYIRQEGQRLRTPATAPITPPRAFYRPTGIRDTEKMRRIVTRQGNRSSYSMLYHFFSGPLQVGVNNCSF</sequence>
<dbReference type="GO" id="GO:0005524">
    <property type="term" value="F:ATP binding"/>
    <property type="evidence" value="ECO:0007669"/>
    <property type="project" value="UniProtKB-KW"/>
</dbReference>
<dbReference type="Pfam" id="PF01268">
    <property type="entry name" value="FTHFS"/>
    <property type="match status" value="1"/>
</dbReference>
<evidence type="ECO:0000256" key="4">
    <source>
        <dbReference type="ARBA" id="ARBA00022840"/>
    </source>
</evidence>
<keyword evidence="2" id="KW-0436">Ligase</keyword>
<reference evidence="6" key="1">
    <citation type="submission" date="2016-11" db="UniProtKB">
        <authorList>
            <consortium name="WormBaseParasite"/>
        </authorList>
    </citation>
    <scope>IDENTIFICATION</scope>
</reference>
<dbReference type="Gene3D" id="1.10.8.770">
    <property type="match status" value="1"/>
</dbReference>
<dbReference type="InterPro" id="IPR027417">
    <property type="entry name" value="P-loop_NTPase"/>
</dbReference>
<evidence type="ECO:0000313" key="6">
    <source>
        <dbReference type="WBParaSite" id="Hba_04430"/>
    </source>
</evidence>
<dbReference type="Gene3D" id="3.40.50.300">
    <property type="entry name" value="P-loop containing nucleotide triphosphate hydrolases"/>
    <property type="match status" value="1"/>
</dbReference>
<dbReference type="WBParaSite" id="Hba_04430">
    <property type="protein sequence ID" value="Hba_04430"/>
    <property type="gene ID" value="Hba_04430"/>
</dbReference>
<dbReference type="SUPFAM" id="SSF52540">
    <property type="entry name" value="P-loop containing nucleoside triphosphate hydrolases"/>
    <property type="match status" value="1"/>
</dbReference>
<accession>A0A1I7WHF1</accession>
<evidence type="ECO:0000256" key="2">
    <source>
        <dbReference type="ARBA" id="ARBA00022598"/>
    </source>
</evidence>
<proteinExistence type="predicted"/>
<name>A0A1I7WHF1_HETBA</name>
<dbReference type="GO" id="GO:0004329">
    <property type="term" value="F:formate-tetrahydrofolate ligase activity"/>
    <property type="evidence" value="ECO:0007669"/>
    <property type="project" value="InterPro"/>
</dbReference>
<keyword evidence="1" id="KW-0554">One-carbon metabolism</keyword>
<evidence type="ECO:0000256" key="1">
    <source>
        <dbReference type="ARBA" id="ARBA00022563"/>
    </source>
</evidence>
<keyword evidence="4" id="KW-0067">ATP-binding</keyword>
<dbReference type="GO" id="GO:0006730">
    <property type="term" value="P:one-carbon metabolic process"/>
    <property type="evidence" value="ECO:0007669"/>
    <property type="project" value="UniProtKB-KW"/>
</dbReference>
<organism evidence="5 6">
    <name type="scientific">Heterorhabditis bacteriophora</name>
    <name type="common">Entomopathogenic nematode worm</name>
    <dbReference type="NCBI Taxonomy" id="37862"/>
    <lineage>
        <taxon>Eukaryota</taxon>
        <taxon>Metazoa</taxon>
        <taxon>Ecdysozoa</taxon>
        <taxon>Nematoda</taxon>
        <taxon>Chromadorea</taxon>
        <taxon>Rhabditida</taxon>
        <taxon>Rhabditina</taxon>
        <taxon>Rhabditomorpha</taxon>
        <taxon>Strongyloidea</taxon>
        <taxon>Heterorhabditidae</taxon>
        <taxon>Heterorhabditis</taxon>
    </lineage>
</organism>
<evidence type="ECO:0000256" key="3">
    <source>
        <dbReference type="ARBA" id="ARBA00022741"/>
    </source>
</evidence>
<protein>
    <submittedName>
        <fullName evidence="6">ANF_receptor domain-containing protein</fullName>
    </submittedName>
</protein>
<keyword evidence="5" id="KW-1185">Reference proteome</keyword>
<dbReference type="Proteomes" id="UP000095283">
    <property type="component" value="Unplaced"/>
</dbReference>
<keyword evidence="3" id="KW-0547">Nucleotide-binding</keyword>
<evidence type="ECO:0000313" key="5">
    <source>
        <dbReference type="Proteomes" id="UP000095283"/>
    </source>
</evidence>
<dbReference type="AlphaFoldDB" id="A0A1I7WHF1"/>